<dbReference type="Gene3D" id="2.40.128.660">
    <property type="entry name" value="Uncharacterised protein PF15525, DUF4652"/>
    <property type="match status" value="1"/>
</dbReference>
<feature type="compositionally biased region" description="Low complexity" evidence="1">
    <location>
        <begin position="70"/>
        <end position="81"/>
    </location>
</feature>
<dbReference type="PROSITE" id="PS51257">
    <property type="entry name" value="PROKAR_LIPOPROTEIN"/>
    <property type="match status" value="1"/>
</dbReference>
<evidence type="ECO:0000313" key="4">
    <source>
        <dbReference type="Proteomes" id="UP000033115"/>
    </source>
</evidence>
<feature type="compositionally biased region" description="Low complexity" evidence="1">
    <location>
        <begin position="35"/>
        <end position="47"/>
    </location>
</feature>
<name>A0A0E3K3A9_CLOSL</name>
<dbReference type="Proteomes" id="UP000033115">
    <property type="component" value="Chromosome"/>
</dbReference>
<accession>A0A0E3K3A9</accession>
<dbReference type="Pfam" id="PF15525">
    <property type="entry name" value="DUF4652"/>
    <property type="match status" value="1"/>
</dbReference>
<dbReference type="InterPro" id="IPR028102">
    <property type="entry name" value="DUF4652"/>
</dbReference>
<evidence type="ECO:0000256" key="2">
    <source>
        <dbReference type="SAM" id="SignalP"/>
    </source>
</evidence>
<dbReference type="RefSeq" id="WP_029160333.1">
    <property type="nucleotide sequence ID" value="NZ_CP009933.1"/>
</dbReference>
<evidence type="ECO:0000256" key="1">
    <source>
        <dbReference type="SAM" id="MobiDB-lite"/>
    </source>
</evidence>
<keyword evidence="4" id="KW-1185">Reference proteome</keyword>
<dbReference type="KEGG" id="csq:CSCA_4339"/>
<dbReference type="HOGENOM" id="CLU_1136487_0_0_9"/>
<evidence type="ECO:0000313" key="3">
    <source>
        <dbReference type="EMBL" id="AKA71464.1"/>
    </source>
</evidence>
<dbReference type="EMBL" id="CP009933">
    <property type="protein sequence ID" value="AKA71464.1"/>
    <property type="molecule type" value="Genomic_DNA"/>
</dbReference>
<sequence length="256" mass="28074">MKNLKKKRLVTIACSISVLLSLAFTGCSGNKEKNTSTNNDTTSTQKSGSEKNTSSEQVNQKKQEAKPQAKSTNTKSSSTIKFAKEQLDKSEKPKFNTALKNSTNGTYEACIEGKGEEASEEGIGKIFVKNANGNNFTYEVIGNNKISPRNIEWVDDENLLVVIGSSQGTVSKGGNLYMLNVSTGNVSTIIETSDKKQQVMSAKKSGNNISLKVTVYEDDNYDKSHIENWTIYSFDSSLNRSMEVKNSEGKVLYTVN</sequence>
<feature type="region of interest" description="Disordered" evidence="1">
    <location>
        <begin position="29"/>
        <end position="87"/>
    </location>
</feature>
<reference evidence="3 4" key="1">
    <citation type="journal article" date="2015" name="J. Biotechnol.">
        <title>Complete genome sequence of a malodorant-producing acetogen, Clostridium scatologenes ATCC 25775(T).</title>
        <authorList>
            <person name="Zhu Z."/>
            <person name="Guo T."/>
            <person name="Zheng H."/>
            <person name="Song T."/>
            <person name="Ouyang P."/>
            <person name="Xie J."/>
        </authorList>
    </citation>
    <scope>NUCLEOTIDE SEQUENCE [LARGE SCALE GENOMIC DNA]</scope>
    <source>
        <strain evidence="3 4">ATCC 25775</strain>
    </source>
</reference>
<organism evidence="3 4">
    <name type="scientific">Clostridium scatologenes</name>
    <dbReference type="NCBI Taxonomy" id="1548"/>
    <lineage>
        <taxon>Bacteria</taxon>
        <taxon>Bacillati</taxon>
        <taxon>Bacillota</taxon>
        <taxon>Clostridia</taxon>
        <taxon>Eubacteriales</taxon>
        <taxon>Clostridiaceae</taxon>
        <taxon>Clostridium</taxon>
    </lineage>
</organism>
<dbReference type="SUPFAM" id="SSF82171">
    <property type="entry name" value="DPP6 N-terminal domain-like"/>
    <property type="match status" value="1"/>
</dbReference>
<gene>
    <name evidence="3" type="ORF">CSCA_4339</name>
</gene>
<evidence type="ECO:0008006" key="5">
    <source>
        <dbReference type="Google" id="ProtNLM"/>
    </source>
</evidence>
<keyword evidence="2" id="KW-0732">Signal</keyword>
<dbReference type="AlphaFoldDB" id="A0A0E3K3A9"/>
<dbReference type="STRING" id="1548.CSCA_4339"/>
<protein>
    <recommendedName>
        <fullName evidence="5">Lipoprotein</fullName>
    </recommendedName>
</protein>
<dbReference type="CDD" id="cd14437">
    <property type="entry name" value="nt01cx_1156_like"/>
    <property type="match status" value="1"/>
</dbReference>
<feature type="chain" id="PRO_5038857413" description="Lipoprotein" evidence="2">
    <location>
        <begin position="24"/>
        <end position="256"/>
    </location>
</feature>
<proteinExistence type="predicted"/>
<feature type="signal peptide" evidence="2">
    <location>
        <begin position="1"/>
        <end position="23"/>
    </location>
</feature>